<evidence type="ECO:0000256" key="1">
    <source>
        <dbReference type="SAM" id="MobiDB-lite"/>
    </source>
</evidence>
<protein>
    <submittedName>
        <fullName evidence="2">Uncharacterized protein</fullName>
    </submittedName>
</protein>
<proteinExistence type="predicted"/>
<feature type="compositionally biased region" description="Basic and acidic residues" evidence="1">
    <location>
        <begin position="558"/>
        <end position="575"/>
    </location>
</feature>
<reference evidence="2 3" key="1">
    <citation type="submission" date="2024-08" db="EMBL/GenBank/DDBJ databases">
        <authorList>
            <person name="Cucini C."/>
            <person name="Frati F."/>
        </authorList>
    </citation>
    <scope>NUCLEOTIDE SEQUENCE [LARGE SCALE GENOMIC DNA]</scope>
</reference>
<dbReference type="Proteomes" id="UP001642540">
    <property type="component" value="Unassembled WGS sequence"/>
</dbReference>
<name>A0ABP1Q6F6_9HEXA</name>
<feature type="compositionally biased region" description="Basic and acidic residues" evidence="1">
    <location>
        <begin position="666"/>
        <end position="677"/>
    </location>
</feature>
<feature type="compositionally biased region" description="Acidic residues" evidence="1">
    <location>
        <begin position="647"/>
        <end position="665"/>
    </location>
</feature>
<organism evidence="2 3">
    <name type="scientific">Orchesella dallaii</name>
    <dbReference type="NCBI Taxonomy" id="48710"/>
    <lineage>
        <taxon>Eukaryota</taxon>
        <taxon>Metazoa</taxon>
        <taxon>Ecdysozoa</taxon>
        <taxon>Arthropoda</taxon>
        <taxon>Hexapoda</taxon>
        <taxon>Collembola</taxon>
        <taxon>Entomobryomorpha</taxon>
        <taxon>Entomobryoidea</taxon>
        <taxon>Orchesellidae</taxon>
        <taxon>Orchesellinae</taxon>
        <taxon>Orchesella</taxon>
    </lineage>
</organism>
<keyword evidence="3" id="KW-1185">Reference proteome</keyword>
<dbReference type="EMBL" id="CAXLJM020000024">
    <property type="protein sequence ID" value="CAL8091086.1"/>
    <property type="molecule type" value="Genomic_DNA"/>
</dbReference>
<sequence length="764" mass="84779">MPDFYHEHFRRRSGKNMTFVAPHISNNCSSNGTLIRKQTEVPNNINKIRQKRGIVGRMKRGFMGFFNPRFDKTAYLNKRQLELETTNNQARQFNIAEEIAARIRSPRQCRLLNWFGSNNDNKNTNTPVQQGMTTTITTFTNTGGMMGNGMERLSGTIPQAAVNAGGMGNSGSQVVTVIQQTPPGAAASNNLMSQLSGSVGTTTSNIPSGASTFGSTICPFNTQELQELIIKAQTIPFPHFLTTTTPTPTRAVPLSTSTAGTTTTTTQKATQAPPPPATTLAVVVRQSPGNSRHSPQNYVNFYGNFNPPLRPIPTPFISRKPHAQLVPTIGNAGEDDEGDFYNDPHVTYERINVMDKFHTHTLRHKSKKAPKWMTTTEAPQDDDYYTFSDAVLNYSYGIQGGYKVEPKQIVPARYIREPPVVIDSGTRYQPEAHKRARIQVSKATSVPTPPSKKKSVPQKHTESTEESDEKDDGSSDEGSDGDDDGSDEEASSTSSDSTENRSNVKNIKEMQRQFSNPQQSVPPSPRRVEASDEDDNSNEAEETKDNEDDEEDSEEDEEHHSLRSFERSDFSKDRGGPPPTSVKTTQKPSYQENNNVGTSSGVTGLLSNFLNSFNPLNSIFRRDTKKVLPYASQSLTAIPQRLTLISDETEDYDENEEESEEDSEDEGNKVNYERHPSSPDTPISSFYPWSARQLSSTTVETSTAAPITIEDSGSWAERYKGSAISGNQRFKGDDSEEDGVFDNPVEKYQRVSRRKLPIRNSIFN</sequence>
<feature type="compositionally biased region" description="Low complexity" evidence="1">
    <location>
        <begin position="242"/>
        <end position="271"/>
    </location>
</feature>
<feature type="compositionally biased region" description="Acidic residues" evidence="1">
    <location>
        <begin position="464"/>
        <end position="490"/>
    </location>
</feature>
<comment type="caution">
    <text evidence="2">The sequence shown here is derived from an EMBL/GenBank/DDBJ whole genome shotgun (WGS) entry which is preliminary data.</text>
</comment>
<gene>
    <name evidence="2" type="ORF">ODALV1_LOCUS7823</name>
</gene>
<feature type="region of interest" description="Disordered" evidence="1">
    <location>
        <begin position="242"/>
        <end position="276"/>
    </location>
</feature>
<evidence type="ECO:0000313" key="3">
    <source>
        <dbReference type="Proteomes" id="UP001642540"/>
    </source>
</evidence>
<evidence type="ECO:0000313" key="2">
    <source>
        <dbReference type="EMBL" id="CAL8091086.1"/>
    </source>
</evidence>
<accession>A0ABP1Q6F6</accession>
<feature type="compositionally biased region" description="Acidic residues" evidence="1">
    <location>
        <begin position="531"/>
        <end position="557"/>
    </location>
</feature>
<feature type="region of interest" description="Disordered" evidence="1">
    <location>
        <begin position="425"/>
        <end position="608"/>
    </location>
</feature>
<feature type="compositionally biased region" description="Polar residues" evidence="1">
    <location>
        <begin position="581"/>
        <end position="602"/>
    </location>
</feature>
<feature type="region of interest" description="Disordered" evidence="1">
    <location>
        <begin position="632"/>
        <end position="687"/>
    </location>
</feature>